<name>A0A7H9APW5_9FLAO</name>
<keyword evidence="8" id="KW-0238">DNA-binding</keyword>
<evidence type="ECO:0000259" key="17">
    <source>
        <dbReference type="PROSITE" id="PS51198"/>
    </source>
</evidence>
<dbReference type="GO" id="GO:0005524">
    <property type="term" value="F:ATP binding"/>
    <property type="evidence" value="ECO:0007669"/>
    <property type="project" value="UniProtKB-UniRule"/>
</dbReference>
<feature type="binding site" evidence="15">
    <location>
        <begin position="11"/>
        <end position="18"/>
    </location>
    <ligand>
        <name>ATP</name>
        <dbReference type="ChEBI" id="CHEBI:30616"/>
    </ligand>
</feature>
<dbReference type="Proteomes" id="UP000509302">
    <property type="component" value="Chromosome"/>
</dbReference>
<dbReference type="InterPro" id="IPR027417">
    <property type="entry name" value="P-loop_NTPase"/>
</dbReference>
<dbReference type="GO" id="GO:0005829">
    <property type="term" value="C:cytosol"/>
    <property type="evidence" value="ECO:0007669"/>
    <property type="project" value="TreeGrafter"/>
</dbReference>
<evidence type="ECO:0000256" key="10">
    <source>
        <dbReference type="ARBA" id="ARBA00023235"/>
    </source>
</evidence>
<evidence type="ECO:0000256" key="7">
    <source>
        <dbReference type="ARBA" id="ARBA00022840"/>
    </source>
</evidence>
<evidence type="ECO:0000256" key="2">
    <source>
        <dbReference type="ARBA" id="ARBA00022741"/>
    </source>
</evidence>
<keyword evidence="9" id="KW-0234">DNA repair</keyword>
<comment type="catalytic activity">
    <reaction evidence="14">
        <text>ATP + H2O = ADP + phosphate + H(+)</text>
        <dbReference type="Rhea" id="RHEA:13065"/>
        <dbReference type="ChEBI" id="CHEBI:15377"/>
        <dbReference type="ChEBI" id="CHEBI:15378"/>
        <dbReference type="ChEBI" id="CHEBI:30616"/>
        <dbReference type="ChEBI" id="CHEBI:43474"/>
        <dbReference type="ChEBI" id="CHEBI:456216"/>
        <dbReference type="EC" id="5.6.2.4"/>
    </reaction>
</comment>
<proteinExistence type="predicted"/>
<dbReference type="GO" id="GO:0003677">
    <property type="term" value="F:DNA binding"/>
    <property type="evidence" value="ECO:0007669"/>
    <property type="project" value="UniProtKB-KW"/>
</dbReference>
<sequence>MQKAPYKIYNASAGSGKTYTLTKTYLKIVLSARSRTSFRHILAITFTNKAVNEMKNRILESLFQFGKVEQVENAPIMFKDILVELAIDAETLKKRSRSALKYILHNYAFFDVSTIDKFTHRLIRTFAKDLKLPQNFEVVLDTDLLLDEAISKLLYRVGKDKKLTQVLLDFALEKIDDDKSWDITFDLTKIGKLLFDENHVLHLKSIANKSIDDFLVLKKELQKKIQSAEKAIIANAKETQYIFNENGLEQTDFKSGWFPKFISKISQGDLAIDFAAGWKKNFATDPLYSKACPEPTKVILDNLHPTFNELFQNIRSLTNKRNLLKNTYQNIVPLTVLNAIQHEIKTLELEQDLLPISSFNKLIANEIKHQPAPFIYERLGEKYRHYFIDEFQDTSEMQWNNLIPLIGNALESLDEQGQKGSLVLVGDAKQAIYRWRGGKAEQFLGLCENLTNPFTVEPNIETLSSNYRSHQEIIHFNNDFFSKNSSFLNNGIYSSLFFNGNKQKPNTKKGGCVTLYFIDPDDEKSEDELYCEQVLETIKEVTFNKHALRDVCVLTRKKKHGVVLADFLMQHQIPIISSETLLLKSNAKVKFLVDMLRYCTDPSDLETSYRILSFLAPEGSEKHTFITKHLQSLNEFLTNEHDFSIDFLKQVSVYDGFESIIKCFDLIQDSDAYLTYMLDTVLEVEQKEGGNQQAFLQYWEKKKDTLSITVPENIDAVQIMTVHKSKGLEFPIVLFPYADTYIYEEIDPKIWVPVNPDDFNGFGEVLLSKKKEVVDYNEASSDLFQNEQHKLELDAFNLLYVALTRAVKGLYVISKKNITAKGEYKPNYYSGLFIHYLKELGQWDATKSKYTFGELEPNHQKGSTVQNTQKIPFQYTHKNRPSFRILTKSGILWDTEREEAIGQGNLLHHIMEMIETEEDIQSVFTSITQKGKLASDEKEALHSKVRKIIAHPKLNQFYTIGNIVKNEKDIITKNGLILRPDRIVIKNGTATLIDYKTGKRSSKYHEQLYTYADALLDMGYPVENKIIVYVNDEIVPEFI</sequence>
<keyword evidence="3" id="KW-0227">DNA damage</keyword>
<dbReference type="Pfam" id="PF12705">
    <property type="entry name" value="PDDEXK_1"/>
    <property type="match status" value="1"/>
</dbReference>
<keyword evidence="2 15" id="KW-0547">Nucleotide-binding</keyword>
<reference evidence="19 20" key="1">
    <citation type="journal article" date="2006" name="Int. J. Syst. Evol. Microbiol.">
        <title>Costertonia aggregata gen. nov., sp. nov., a mesophilic marine bacterium of the family Flavobacteriaceae, isolated from a mature biofilm.</title>
        <authorList>
            <person name="Kwon K.K."/>
            <person name="Lee Y.K."/>
            <person name="Lee H.K."/>
        </authorList>
    </citation>
    <scope>NUCLEOTIDE SEQUENCE [LARGE SCALE GENOMIC DNA]</scope>
    <source>
        <strain evidence="19 20">KCCM 42265</strain>
    </source>
</reference>
<keyword evidence="10" id="KW-0413">Isomerase</keyword>
<evidence type="ECO:0000313" key="20">
    <source>
        <dbReference type="Proteomes" id="UP000509302"/>
    </source>
</evidence>
<accession>A0A7H9APW5</accession>
<feature type="coiled-coil region" evidence="16">
    <location>
        <begin position="211"/>
        <end position="238"/>
    </location>
</feature>
<keyword evidence="6" id="KW-0269">Exonuclease</keyword>
<evidence type="ECO:0000256" key="16">
    <source>
        <dbReference type="SAM" id="Coils"/>
    </source>
</evidence>
<dbReference type="RefSeq" id="WP_179241765.1">
    <property type="nucleotide sequence ID" value="NZ_CP058595.1"/>
</dbReference>
<dbReference type="EMBL" id="CP058595">
    <property type="protein sequence ID" value="QLG45476.1"/>
    <property type="molecule type" value="Genomic_DNA"/>
</dbReference>
<dbReference type="InterPro" id="IPR014016">
    <property type="entry name" value="UvrD-like_ATP-bd"/>
</dbReference>
<evidence type="ECO:0000256" key="4">
    <source>
        <dbReference type="ARBA" id="ARBA00022801"/>
    </source>
</evidence>
<dbReference type="InterPro" id="IPR038726">
    <property type="entry name" value="PDDEXK_AddAB-type"/>
</dbReference>
<keyword evidence="1" id="KW-0540">Nuclease</keyword>
<gene>
    <name evidence="19" type="ORF">HYG79_09005</name>
</gene>
<evidence type="ECO:0000256" key="13">
    <source>
        <dbReference type="ARBA" id="ARBA00034923"/>
    </source>
</evidence>
<keyword evidence="4 15" id="KW-0378">Hydrolase</keyword>
<feature type="domain" description="UvrD-like helicase ATP-binding" evidence="17">
    <location>
        <begin position="1"/>
        <end position="470"/>
    </location>
</feature>
<evidence type="ECO:0000256" key="1">
    <source>
        <dbReference type="ARBA" id="ARBA00022722"/>
    </source>
</evidence>
<dbReference type="SUPFAM" id="SSF52540">
    <property type="entry name" value="P-loop containing nucleoside triphosphate hydrolases"/>
    <property type="match status" value="1"/>
</dbReference>
<dbReference type="GO" id="GO:0004527">
    <property type="term" value="F:exonuclease activity"/>
    <property type="evidence" value="ECO:0007669"/>
    <property type="project" value="UniProtKB-KW"/>
</dbReference>
<evidence type="ECO:0000256" key="14">
    <source>
        <dbReference type="ARBA" id="ARBA00048988"/>
    </source>
</evidence>
<dbReference type="PROSITE" id="PS51217">
    <property type="entry name" value="UVRD_HELICASE_CTER"/>
    <property type="match status" value="1"/>
</dbReference>
<dbReference type="AlphaFoldDB" id="A0A7H9APW5"/>
<evidence type="ECO:0000259" key="18">
    <source>
        <dbReference type="PROSITE" id="PS51217"/>
    </source>
</evidence>
<dbReference type="InterPro" id="IPR011604">
    <property type="entry name" value="PDDEXK-like_dom_sf"/>
</dbReference>
<evidence type="ECO:0000313" key="19">
    <source>
        <dbReference type="EMBL" id="QLG45476.1"/>
    </source>
</evidence>
<dbReference type="Gene3D" id="3.40.50.300">
    <property type="entry name" value="P-loop containing nucleotide triphosphate hydrolases"/>
    <property type="match status" value="3"/>
</dbReference>
<keyword evidence="5 15" id="KW-0347">Helicase</keyword>
<evidence type="ECO:0000256" key="11">
    <source>
        <dbReference type="ARBA" id="ARBA00034617"/>
    </source>
</evidence>
<evidence type="ECO:0000256" key="3">
    <source>
        <dbReference type="ARBA" id="ARBA00022763"/>
    </source>
</evidence>
<comment type="catalytic activity">
    <reaction evidence="11">
        <text>Couples ATP hydrolysis with the unwinding of duplex DNA by translocating in the 3'-5' direction.</text>
        <dbReference type="EC" id="5.6.2.4"/>
    </reaction>
</comment>
<keyword evidence="7 15" id="KW-0067">ATP-binding</keyword>
<protein>
    <recommendedName>
        <fullName evidence="12">DNA 3'-5' helicase</fullName>
        <ecNumber evidence="12">5.6.2.4</ecNumber>
    </recommendedName>
    <alternativeName>
        <fullName evidence="13">DNA 3'-5' helicase II</fullName>
    </alternativeName>
</protein>
<dbReference type="EC" id="5.6.2.4" evidence="12"/>
<dbReference type="GO" id="GO:0043138">
    <property type="term" value="F:3'-5' DNA helicase activity"/>
    <property type="evidence" value="ECO:0007669"/>
    <property type="project" value="UniProtKB-EC"/>
</dbReference>
<evidence type="ECO:0000256" key="6">
    <source>
        <dbReference type="ARBA" id="ARBA00022839"/>
    </source>
</evidence>
<dbReference type="GO" id="GO:0000725">
    <property type="term" value="P:recombinational repair"/>
    <property type="evidence" value="ECO:0007669"/>
    <property type="project" value="TreeGrafter"/>
</dbReference>
<dbReference type="PROSITE" id="PS51198">
    <property type="entry name" value="UVRD_HELICASE_ATP_BIND"/>
    <property type="match status" value="1"/>
</dbReference>
<evidence type="ECO:0000256" key="9">
    <source>
        <dbReference type="ARBA" id="ARBA00023204"/>
    </source>
</evidence>
<evidence type="ECO:0000256" key="12">
    <source>
        <dbReference type="ARBA" id="ARBA00034808"/>
    </source>
</evidence>
<dbReference type="KEGG" id="cagg:HYG79_09005"/>
<evidence type="ECO:0000256" key="15">
    <source>
        <dbReference type="PROSITE-ProRule" id="PRU00560"/>
    </source>
</evidence>
<organism evidence="19 20">
    <name type="scientific">Costertonia aggregata</name>
    <dbReference type="NCBI Taxonomy" id="343403"/>
    <lineage>
        <taxon>Bacteria</taxon>
        <taxon>Pseudomonadati</taxon>
        <taxon>Bacteroidota</taxon>
        <taxon>Flavobacteriia</taxon>
        <taxon>Flavobacteriales</taxon>
        <taxon>Flavobacteriaceae</taxon>
        <taxon>Costertonia</taxon>
    </lineage>
</organism>
<keyword evidence="20" id="KW-1185">Reference proteome</keyword>
<dbReference type="PANTHER" id="PTHR11070">
    <property type="entry name" value="UVRD / RECB / PCRA DNA HELICASE FAMILY MEMBER"/>
    <property type="match status" value="1"/>
</dbReference>
<dbReference type="InterPro" id="IPR000212">
    <property type="entry name" value="DNA_helicase_UvrD/REP"/>
</dbReference>
<dbReference type="Gene3D" id="1.10.3170.10">
    <property type="entry name" value="Recbcd, chain B, domain 2"/>
    <property type="match status" value="1"/>
</dbReference>
<keyword evidence="16" id="KW-0175">Coiled coil</keyword>
<evidence type="ECO:0000256" key="5">
    <source>
        <dbReference type="ARBA" id="ARBA00022806"/>
    </source>
</evidence>
<dbReference type="InterPro" id="IPR014017">
    <property type="entry name" value="DNA_helicase_UvrD-like_C"/>
</dbReference>
<evidence type="ECO:0000256" key="8">
    <source>
        <dbReference type="ARBA" id="ARBA00023125"/>
    </source>
</evidence>
<dbReference type="Gene3D" id="3.90.320.10">
    <property type="match status" value="1"/>
</dbReference>
<dbReference type="PANTHER" id="PTHR11070:SF2">
    <property type="entry name" value="ATP-DEPENDENT DNA HELICASE SRS2"/>
    <property type="match status" value="1"/>
</dbReference>
<dbReference type="Pfam" id="PF13361">
    <property type="entry name" value="UvrD_C"/>
    <property type="match status" value="2"/>
</dbReference>
<dbReference type="Pfam" id="PF00580">
    <property type="entry name" value="UvrD-helicase"/>
    <property type="match status" value="1"/>
</dbReference>
<feature type="domain" description="UvrD-like helicase C-terminal" evidence="18">
    <location>
        <begin position="471"/>
        <end position="727"/>
    </location>
</feature>